<accession>J7S6P1</accession>
<dbReference type="HOGENOM" id="CLU_025272_1_1_1"/>
<evidence type="ECO:0000256" key="1">
    <source>
        <dbReference type="ARBA" id="ARBA00004123"/>
    </source>
</evidence>
<dbReference type="SMART" id="SM00320">
    <property type="entry name" value="WD40"/>
    <property type="match status" value="5"/>
</dbReference>
<keyword evidence="3" id="KW-0677">Repeat</keyword>
<evidence type="ECO:0000313" key="8">
    <source>
        <dbReference type="EMBL" id="CCK70479.1"/>
    </source>
</evidence>
<dbReference type="PANTHER" id="PTHR45903:SF1">
    <property type="entry name" value="GLUTAMATE-RICH WD REPEAT-CONTAINING PROTEIN 1"/>
    <property type="match status" value="1"/>
</dbReference>
<evidence type="ECO:0000259" key="7">
    <source>
        <dbReference type="Pfam" id="PF12265"/>
    </source>
</evidence>
<dbReference type="eggNOG" id="KOG0302">
    <property type="taxonomic scope" value="Eukaryota"/>
</dbReference>
<dbReference type="RefSeq" id="XP_022464725.1">
    <property type="nucleotide sequence ID" value="XM_022608205.1"/>
</dbReference>
<proteinExistence type="predicted"/>
<evidence type="ECO:0000313" key="9">
    <source>
        <dbReference type="Proteomes" id="UP000006310"/>
    </source>
</evidence>
<dbReference type="GO" id="GO:0005730">
    <property type="term" value="C:nucleolus"/>
    <property type="evidence" value="ECO:0007669"/>
    <property type="project" value="EnsemblFungi"/>
</dbReference>
<evidence type="ECO:0000256" key="4">
    <source>
        <dbReference type="ARBA" id="ARBA00023242"/>
    </source>
</evidence>
<organism evidence="8 9">
    <name type="scientific">Huiozyma naganishii (strain ATCC MYA-139 / BCRC 22969 / CBS 8797 / KCTC 17520 / NBRC 10181 / NCYC 3082 / Yp74L-3)</name>
    <name type="common">Yeast</name>
    <name type="synonym">Kazachstania naganishii</name>
    <dbReference type="NCBI Taxonomy" id="1071383"/>
    <lineage>
        <taxon>Eukaryota</taxon>
        <taxon>Fungi</taxon>
        <taxon>Dikarya</taxon>
        <taxon>Ascomycota</taxon>
        <taxon>Saccharomycotina</taxon>
        <taxon>Saccharomycetes</taxon>
        <taxon>Saccharomycetales</taxon>
        <taxon>Saccharomycetaceae</taxon>
        <taxon>Huiozyma</taxon>
    </lineage>
</organism>
<dbReference type="InterPro" id="IPR001680">
    <property type="entry name" value="WD40_rpt"/>
</dbReference>
<feature type="domain" description="Histone-binding protein RBBP4-like N-terminal" evidence="7">
    <location>
        <begin position="113"/>
        <end position="180"/>
    </location>
</feature>
<feature type="compositionally biased region" description="Polar residues" evidence="6">
    <location>
        <begin position="25"/>
        <end position="34"/>
    </location>
</feature>
<dbReference type="SUPFAM" id="SSF50978">
    <property type="entry name" value="WD40 repeat-like"/>
    <property type="match status" value="1"/>
</dbReference>
<protein>
    <recommendedName>
        <fullName evidence="7">Histone-binding protein RBBP4-like N-terminal domain-containing protein</fullName>
    </recommendedName>
</protein>
<keyword evidence="2 5" id="KW-0853">WD repeat</keyword>
<dbReference type="GeneID" id="34526179"/>
<dbReference type="InterPro" id="IPR036322">
    <property type="entry name" value="WD40_repeat_dom_sf"/>
</dbReference>
<feature type="compositionally biased region" description="Acidic residues" evidence="6">
    <location>
        <begin position="36"/>
        <end position="47"/>
    </location>
</feature>
<feature type="region of interest" description="Disordered" evidence="6">
    <location>
        <begin position="184"/>
        <end position="208"/>
    </location>
</feature>
<dbReference type="Pfam" id="PF12265">
    <property type="entry name" value="CAF1C_H4-bd"/>
    <property type="match status" value="1"/>
</dbReference>
<dbReference type="InterPro" id="IPR051972">
    <property type="entry name" value="Glutamate-rich_WD_repeat"/>
</dbReference>
<dbReference type="InterPro" id="IPR015943">
    <property type="entry name" value="WD40/YVTN_repeat-like_dom_sf"/>
</dbReference>
<dbReference type="InterPro" id="IPR019775">
    <property type="entry name" value="WD40_repeat_CS"/>
</dbReference>
<feature type="repeat" description="WD" evidence="5">
    <location>
        <begin position="323"/>
        <end position="365"/>
    </location>
</feature>
<reference evidence="8 9" key="1">
    <citation type="journal article" date="2011" name="Proc. Natl. Acad. Sci. U.S.A.">
        <title>Evolutionary erosion of yeast sex chromosomes by mating-type switching accidents.</title>
        <authorList>
            <person name="Gordon J.L."/>
            <person name="Armisen D."/>
            <person name="Proux-Wera E."/>
            <person name="Oheigeartaigh S.S."/>
            <person name="Byrne K.P."/>
            <person name="Wolfe K.H."/>
        </authorList>
    </citation>
    <scope>NUCLEOTIDE SEQUENCE [LARGE SCALE GENOMIC DNA]</scope>
    <source>
        <strain evidence="9">ATCC MYA-139 / BCRC 22969 / CBS 8797 / CCRC 22969 / KCTC 17520 / NBRC 10181 / NCYC 3082</strain>
    </source>
</reference>
<keyword evidence="9" id="KW-1185">Reference proteome</keyword>
<dbReference type="PANTHER" id="PTHR45903">
    <property type="entry name" value="GLUTAMATE-RICH WD REPEAT-CONTAINING PROTEIN 1"/>
    <property type="match status" value="1"/>
</dbReference>
<feature type="repeat" description="WD" evidence="5">
    <location>
        <begin position="419"/>
        <end position="454"/>
    </location>
</feature>
<name>J7S6P1_HUIN7</name>
<dbReference type="KEGG" id="kng:KNAG_0E02180"/>
<feature type="compositionally biased region" description="Acidic residues" evidence="6">
    <location>
        <begin position="188"/>
        <end position="207"/>
    </location>
</feature>
<dbReference type="EMBL" id="HE978318">
    <property type="protein sequence ID" value="CCK70479.1"/>
    <property type="molecule type" value="Genomic_DNA"/>
</dbReference>
<dbReference type="Proteomes" id="UP000006310">
    <property type="component" value="Chromosome 5"/>
</dbReference>
<dbReference type="OrthoDB" id="2161379at2759"/>
<dbReference type="PROSITE" id="PS50294">
    <property type="entry name" value="WD_REPEATS_REGION"/>
    <property type="match status" value="1"/>
</dbReference>
<gene>
    <name evidence="8" type="primary">KNAG0E02180</name>
    <name evidence="8" type="ordered locus">KNAG_0E02180</name>
</gene>
<keyword evidence="4" id="KW-0539">Nucleus</keyword>
<sequence length="517" mass="58219">MSKRALDNREEEEEHGRVVAPRADGQTNPANASATDDMDMDDGQFSDDFESDEEIIELDDENDEENMGDGDITEMSMAKAQKLLKKDENEILESTKKGQQLYLPHLSRPLGPDEVLEADPTVYEMLHNVNLPWPCMTLDVIPDKLGSERRNYPQSILMTTATQASKKKENELMVLSLSQLNKTLVKSEEDEDEDEDSDEEDDSDPIIENENIKLNDTTNRLKVSPFASTDKEVLTATMSENGEVYIFDLAPQSKAFSTPGYQIPKTARRPIHTVRNHGNVEGYALDWSPMIKNGALLTGDCSGQIYFTQRHTSKWITDKQPFTAENNKSVEDIQWSRTESTVFASAGCDGYIRIWDTRSKKHKPALSVKASNTDVNVISWSEKIGYLLASGDDNGLWGVWDLRQFSPDNINDVQPVAQYDFHKGAITSINFNPLDDSIIAVASEDNTVTLWDLSVEADDEEIKQQIAETKELEKIPPQLLFVHWQKDVKDVKWHKQIPGCLVSTGTDGLNIWKTISV</sequence>
<dbReference type="OMA" id="RHWKPNA"/>
<dbReference type="Pfam" id="PF00400">
    <property type="entry name" value="WD40"/>
    <property type="match status" value="2"/>
</dbReference>
<dbReference type="PROSITE" id="PS50082">
    <property type="entry name" value="WD_REPEATS_2"/>
    <property type="match status" value="2"/>
</dbReference>
<dbReference type="GO" id="GO:0051082">
    <property type="term" value="F:unfolded protein binding"/>
    <property type="evidence" value="ECO:0007669"/>
    <property type="project" value="EnsemblFungi"/>
</dbReference>
<reference evidence="9" key="2">
    <citation type="submission" date="2012-08" db="EMBL/GenBank/DDBJ databases">
        <title>Genome sequence of Kazachstania naganishii.</title>
        <authorList>
            <person name="Gordon J.L."/>
            <person name="Armisen D."/>
            <person name="Proux-Wera E."/>
            <person name="OhEigeartaigh S.S."/>
            <person name="Byrne K.P."/>
            <person name="Wolfe K.H."/>
        </authorList>
    </citation>
    <scope>NUCLEOTIDE SEQUENCE [LARGE SCALE GENOMIC DNA]</scope>
    <source>
        <strain evidence="9">ATCC MYA-139 / BCRC 22969 / CBS 8797 / CCRC 22969 / KCTC 17520 / NBRC 10181 / NCYC 3082</strain>
    </source>
</reference>
<dbReference type="Gene3D" id="2.130.10.10">
    <property type="entry name" value="YVTN repeat-like/Quinoprotein amine dehydrogenase"/>
    <property type="match status" value="1"/>
</dbReference>
<dbReference type="InterPro" id="IPR022052">
    <property type="entry name" value="Histone-bd_RBBP4-like_N"/>
</dbReference>
<evidence type="ECO:0000256" key="2">
    <source>
        <dbReference type="ARBA" id="ARBA00022574"/>
    </source>
</evidence>
<evidence type="ECO:0000256" key="6">
    <source>
        <dbReference type="SAM" id="MobiDB-lite"/>
    </source>
</evidence>
<dbReference type="STRING" id="1071383.J7S6P1"/>
<dbReference type="AlphaFoldDB" id="J7S6P1"/>
<dbReference type="GO" id="GO:0042254">
    <property type="term" value="P:ribosome biogenesis"/>
    <property type="evidence" value="ECO:0007669"/>
    <property type="project" value="EnsemblFungi"/>
</dbReference>
<feature type="region of interest" description="Disordered" evidence="6">
    <location>
        <begin position="1"/>
        <end position="47"/>
    </location>
</feature>
<evidence type="ECO:0000256" key="5">
    <source>
        <dbReference type="PROSITE-ProRule" id="PRU00221"/>
    </source>
</evidence>
<comment type="subcellular location">
    <subcellularLocation>
        <location evidence="1">Nucleus</location>
    </subcellularLocation>
</comment>
<evidence type="ECO:0000256" key="3">
    <source>
        <dbReference type="ARBA" id="ARBA00022737"/>
    </source>
</evidence>
<dbReference type="PROSITE" id="PS00678">
    <property type="entry name" value="WD_REPEATS_1"/>
    <property type="match status" value="1"/>
</dbReference>